<dbReference type="GO" id="GO:0005975">
    <property type="term" value="P:carbohydrate metabolic process"/>
    <property type="evidence" value="ECO:0007669"/>
    <property type="project" value="InterPro"/>
</dbReference>
<name>A0A3S0BYQ8_9BACL</name>
<keyword evidence="3" id="KW-1185">Reference proteome</keyword>
<evidence type="ECO:0000313" key="2">
    <source>
        <dbReference type="EMBL" id="RTE11259.1"/>
    </source>
</evidence>
<evidence type="ECO:0000313" key="3">
    <source>
        <dbReference type="Proteomes" id="UP000276128"/>
    </source>
</evidence>
<dbReference type="InterPro" id="IPR010905">
    <property type="entry name" value="Glyco_hydro_88"/>
</dbReference>
<sequence>MAVVKKEHIKNAAERVYRYMTESDSTDWGMNIHAWDWVPGVGVIALLHYYDQTGQEDVLNYLTGWVDRNQDKAGRTKVINSMAPFAIFPRLYEQTKQSYYLDQAKQISRWIVEEAPRTREGAFEHTVTEEDSFPEQVWADTIFMAVLLLARTAKLTKDADLAAQALEQVAIHLRLLQDKETGVLFHGWNCAQGDHLSAARWTRANAWVCVAVPEILAEISELIAIPSEIGLHYKRMIDGLITYQNEQGLWHTVMDQAEFYHETSGSAGIACGIMLAIRRGMLDERYKDFVMKALNGVLANIHATGEVGSVSGGTPIMPTIEAYQTIERIPTLYGQGMVLMLLVECFGLE</sequence>
<dbReference type="AlphaFoldDB" id="A0A3S0BYQ8"/>
<comment type="caution">
    <text evidence="2">The sequence shown here is derived from an EMBL/GenBank/DDBJ whole genome shotgun (WGS) entry which is preliminary data.</text>
</comment>
<dbReference type="Pfam" id="PF07470">
    <property type="entry name" value="Glyco_hydro_88"/>
    <property type="match status" value="1"/>
</dbReference>
<dbReference type="GO" id="GO:0016787">
    <property type="term" value="F:hydrolase activity"/>
    <property type="evidence" value="ECO:0007669"/>
    <property type="project" value="UniProtKB-KW"/>
</dbReference>
<accession>A0A3S0BYQ8</accession>
<reference evidence="2 3" key="1">
    <citation type="submission" date="2018-12" db="EMBL/GenBank/DDBJ databases">
        <title>Bacillus ochoae sp. nov., Paenibacillus whitsoniae sp. nov., Paenibacillus spiritus sp. nov. Isolated from the Mars Exploration Rover during spacecraft assembly.</title>
        <authorList>
            <person name="Seuylemezian A."/>
            <person name="Vaishampayan P."/>
        </authorList>
    </citation>
    <scope>NUCLEOTIDE SEQUENCE [LARGE SCALE GENOMIC DNA]</scope>
    <source>
        <strain evidence="2 3">MER 54</strain>
    </source>
</reference>
<dbReference type="InterPro" id="IPR012341">
    <property type="entry name" value="6hp_glycosidase-like_sf"/>
</dbReference>
<protein>
    <submittedName>
        <fullName evidence="2">Glycosyl hydrolase</fullName>
    </submittedName>
</protein>
<dbReference type="Proteomes" id="UP000276128">
    <property type="component" value="Unassembled WGS sequence"/>
</dbReference>
<organism evidence="2 3">
    <name type="scientific">Paenibacillus whitsoniae</name>
    <dbReference type="NCBI Taxonomy" id="2496558"/>
    <lineage>
        <taxon>Bacteria</taxon>
        <taxon>Bacillati</taxon>
        <taxon>Bacillota</taxon>
        <taxon>Bacilli</taxon>
        <taxon>Bacillales</taxon>
        <taxon>Paenibacillaceae</taxon>
        <taxon>Paenibacillus</taxon>
    </lineage>
</organism>
<evidence type="ECO:0000256" key="1">
    <source>
        <dbReference type="ARBA" id="ARBA00022801"/>
    </source>
</evidence>
<dbReference type="InterPro" id="IPR008928">
    <property type="entry name" value="6-hairpin_glycosidase_sf"/>
</dbReference>
<dbReference type="PANTHER" id="PTHR33886:SF8">
    <property type="entry name" value="UNSATURATED RHAMNOGALACTURONAN HYDROLASE (EUROFUNG)"/>
    <property type="match status" value="1"/>
</dbReference>
<proteinExistence type="predicted"/>
<dbReference type="InterPro" id="IPR052043">
    <property type="entry name" value="PolySaccharide_Degr_Enz"/>
</dbReference>
<dbReference type="RefSeq" id="WP_126139710.1">
    <property type="nucleotide sequence ID" value="NZ_RXHU01000011.1"/>
</dbReference>
<keyword evidence="1 2" id="KW-0378">Hydrolase</keyword>
<dbReference type="SUPFAM" id="SSF48208">
    <property type="entry name" value="Six-hairpin glycosidases"/>
    <property type="match status" value="1"/>
</dbReference>
<dbReference type="EMBL" id="RXHU01000011">
    <property type="protein sequence ID" value="RTE11259.1"/>
    <property type="molecule type" value="Genomic_DNA"/>
</dbReference>
<dbReference type="OrthoDB" id="9812931at2"/>
<gene>
    <name evidence="2" type="ORF">EJQ19_02965</name>
</gene>
<dbReference type="PANTHER" id="PTHR33886">
    <property type="entry name" value="UNSATURATED RHAMNOGALACTURONAN HYDROLASE (EUROFUNG)"/>
    <property type="match status" value="1"/>
</dbReference>
<dbReference type="Gene3D" id="1.50.10.10">
    <property type="match status" value="1"/>
</dbReference>